<dbReference type="InterPro" id="IPR052058">
    <property type="entry name" value="Alcohol_O-acetyltransferase"/>
</dbReference>
<dbReference type="SUPFAM" id="SSF52777">
    <property type="entry name" value="CoA-dependent acyltransferases"/>
    <property type="match status" value="1"/>
</dbReference>
<dbReference type="EMBL" id="CAKXYY010000010">
    <property type="protein sequence ID" value="CAH2353226.1"/>
    <property type="molecule type" value="Genomic_DNA"/>
</dbReference>
<dbReference type="AlphaFoldDB" id="A0A9P0VYS4"/>
<dbReference type="InterPro" id="IPR010828">
    <property type="entry name" value="Atf2/Sli1-like"/>
</dbReference>
<dbReference type="PANTHER" id="PTHR28037:SF1">
    <property type="entry name" value="ALCOHOL O-ACETYLTRANSFERASE 1-RELATED"/>
    <property type="match status" value="1"/>
</dbReference>
<dbReference type="GO" id="GO:0008080">
    <property type="term" value="F:N-acetyltransferase activity"/>
    <property type="evidence" value="ECO:0007669"/>
    <property type="project" value="TreeGrafter"/>
</dbReference>
<dbReference type="Proteomes" id="UP000837801">
    <property type="component" value="Unassembled WGS sequence"/>
</dbReference>
<comment type="caution">
    <text evidence="1">The sequence shown here is derived from an EMBL/GenBank/DDBJ whole genome shotgun (WGS) entry which is preliminary data.</text>
</comment>
<dbReference type="Gene3D" id="3.30.559.10">
    <property type="entry name" value="Chloramphenicol acetyltransferase-like domain"/>
    <property type="match status" value="1"/>
</dbReference>
<name>A0A9P0VYS4_9ASCO</name>
<protein>
    <recommendedName>
        <fullName evidence="3">Alcohol acetyltransferase</fullName>
    </recommendedName>
</protein>
<accession>A0A9P0VYS4</accession>
<proteinExistence type="predicted"/>
<sequence>MNRSPTFAERYYILRGEHGYYTNFNVSARYNRPISRINLSNALHNLIKKYPCFAVSFFRVNDKDLEQDGNNFLMKPLQSVKFDDVATFRKISKFDETTLEYLDQFVIKQDIENSPLWRVIVLEVEDTGKQYVTFYCDHTIFDGNCGGIFHDKLLLALHEVESYQSELQFVEKLHTLDDSFEVPQVNEAGFALYNSSVSFALYEIISRLFVPTWAKNYFSSIYQKWYPDKFYIDGSVNPMYRYKPTRKSTPTKFKLLNFTPAEVRGMLSRCKQNGLTLTPYVIVVALQCLQETIMKRTSQEIATSSNSVPIEHSSETVIDINNRRFLPEAHSDEFGLIVSPMEISLPPFKKFSKLDDLIPTMEYVGNVMKNKIEANYGSKIIGLLKYIKVGDYLEDKLDQLSARSTLDVSNLGNKSYNHGSWEAEELIFSQSQGVETHFGISLVSTSKSGLNIVFGYLEEYTEFQDEIELFIKLFKQRLLNEDP</sequence>
<evidence type="ECO:0000313" key="1">
    <source>
        <dbReference type="EMBL" id="CAH2353226.1"/>
    </source>
</evidence>
<evidence type="ECO:0000313" key="2">
    <source>
        <dbReference type="Proteomes" id="UP000837801"/>
    </source>
</evidence>
<dbReference type="Pfam" id="PF07247">
    <property type="entry name" value="AATase"/>
    <property type="match status" value="1"/>
</dbReference>
<evidence type="ECO:0008006" key="3">
    <source>
        <dbReference type="Google" id="ProtNLM"/>
    </source>
</evidence>
<dbReference type="PANTHER" id="PTHR28037">
    <property type="entry name" value="ALCOHOL O-ACETYLTRANSFERASE 1-RELATED"/>
    <property type="match status" value="1"/>
</dbReference>
<reference evidence="1" key="1">
    <citation type="submission" date="2022-03" db="EMBL/GenBank/DDBJ databases">
        <authorList>
            <person name="Legras J.-L."/>
            <person name="Devillers H."/>
            <person name="Grondin C."/>
        </authorList>
    </citation>
    <scope>NUCLEOTIDE SEQUENCE</scope>
    <source>
        <strain evidence="1">CLIB 1423</strain>
    </source>
</reference>
<organism evidence="1 2">
    <name type="scientific">[Candida] railenensis</name>
    <dbReference type="NCBI Taxonomy" id="45579"/>
    <lineage>
        <taxon>Eukaryota</taxon>
        <taxon>Fungi</taxon>
        <taxon>Dikarya</taxon>
        <taxon>Ascomycota</taxon>
        <taxon>Saccharomycotina</taxon>
        <taxon>Pichiomycetes</taxon>
        <taxon>Debaryomycetaceae</taxon>
        <taxon>Kurtzmaniella</taxon>
    </lineage>
</organism>
<keyword evidence="2" id="KW-1185">Reference proteome</keyword>
<gene>
    <name evidence="1" type="ORF">CLIB1423_10S00122</name>
</gene>
<dbReference type="OrthoDB" id="2150604at2759"/>
<dbReference type="InterPro" id="IPR023213">
    <property type="entry name" value="CAT-like_dom_sf"/>
</dbReference>